<gene>
    <name evidence="1" type="ORF">U9M48_010856</name>
</gene>
<sequence length="527" mass="56479">MSKKCRRHDWKLKRRLLFLLVFLFVVLVICVCSARLLLLGLFQRRHQGREARVRAVVGALGRQVLGDVGGRHVHLPQQVLDGAEPRVRVHVEVRLGQEPERLDAAVGHLDVLVHAAAADERGVQLLHVVGGEDDDALAAARRPQPVDEVEEAGQGDLAGGVPVPLVGGGGVERAVDVLDDDDGLAGGLDEELAEVGVGVHGRELDVVDVVVEVVGHGGDHGGLARPRRAVQEVAALPGLADARVVVLAVPEHVEVVRDLLLLGRVHGERGERLGVLEHHVRPRRPHVPAVAPLVRRDVGEELPLAVLDHDGAALPPDVRQVGVEHQLPVALQEEEPVEAALLLRAGAAAPPRRHPAVRARRRLGGRPPPHRGAPELVRHLLAVHHAEHELVGVLGALGPEVAHAAGAGVAEVGLDLLVGVAAEHAAAVVLGDGHRQVGVHHGRQPARMAVEVAAEELLQLQVLQVLPHHRPQHGDQAQHHAGVEPAQQRPFQHRHWNLPRMYSTVQYYGGLSCLDVDGSTTLACQIL</sequence>
<dbReference type="EMBL" id="CP144746">
    <property type="protein sequence ID" value="WVZ60896.1"/>
    <property type="molecule type" value="Genomic_DNA"/>
</dbReference>
<dbReference type="AlphaFoldDB" id="A0AAQ3WGT2"/>
<proteinExistence type="predicted"/>
<accession>A0AAQ3WGT2</accession>
<organism evidence="1 2">
    <name type="scientific">Paspalum notatum var. saurae</name>
    <dbReference type="NCBI Taxonomy" id="547442"/>
    <lineage>
        <taxon>Eukaryota</taxon>
        <taxon>Viridiplantae</taxon>
        <taxon>Streptophyta</taxon>
        <taxon>Embryophyta</taxon>
        <taxon>Tracheophyta</taxon>
        <taxon>Spermatophyta</taxon>
        <taxon>Magnoliopsida</taxon>
        <taxon>Liliopsida</taxon>
        <taxon>Poales</taxon>
        <taxon>Poaceae</taxon>
        <taxon>PACMAD clade</taxon>
        <taxon>Panicoideae</taxon>
        <taxon>Andropogonodae</taxon>
        <taxon>Paspaleae</taxon>
        <taxon>Paspalinae</taxon>
        <taxon>Paspalum</taxon>
    </lineage>
</organism>
<evidence type="ECO:0000313" key="2">
    <source>
        <dbReference type="Proteomes" id="UP001341281"/>
    </source>
</evidence>
<protein>
    <submittedName>
        <fullName evidence="1">Uncharacterized protein</fullName>
    </submittedName>
</protein>
<evidence type="ECO:0000313" key="1">
    <source>
        <dbReference type="EMBL" id="WVZ60896.1"/>
    </source>
</evidence>
<name>A0AAQ3WGT2_PASNO</name>
<dbReference type="Proteomes" id="UP001341281">
    <property type="component" value="Chromosome 02"/>
</dbReference>
<keyword evidence="2" id="KW-1185">Reference proteome</keyword>
<reference evidence="1 2" key="1">
    <citation type="submission" date="2024-02" db="EMBL/GenBank/DDBJ databases">
        <title>High-quality chromosome-scale genome assembly of Pensacola bahiagrass (Paspalum notatum Flugge var. saurae).</title>
        <authorList>
            <person name="Vega J.M."/>
            <person name="Podio M."/>
            <person name="Orjuela J."/>
            <person name="Siena L.A."/>
            <person name="Pessino S.C."/>
            <person name="Combes M.C."/>
            <person name="Mariac C."/>
            <person name="Albertini E."/>
            <person name="Pupilli F."/>
            <person name="Ortiz J.P.A."/>
            <person name="Leblanc O."/>
        </authorList>
    </citation>
    <scope>NUCLEOTIDE SEQUENCE [LARGE SCALE GENOMIC DNA]</scope>
    <source>
        <strain evidence="1">R1</strain>
        <tissue evidence="1">Leaf</tissue>
    </source>
</reference>